<evidence type="ECO:0000313" key="4">
    <source>
        <dbReference type="EMBL" id="KAF0710532.1"/>
    </source>
</evidence>
<evidence type="ECO:0000256" key="2">
    <source>
        <dbReference type="ARBA" id="ARBA00022723"/>
    </source>
</evidence>
<dbReference type="PANTHER" id="PTHR34615:SF1">
    <property type="entry name" value="PX DOMAIN-CONTAINING PROTEIN"/>
    <property type="match status" value="1"/>
</dbReference>
<evidence type="ECO:0000259" key="3">
    <source>
        <dbReference type="Pfam" id="PF13359"/>
    </source>
</evidence>
<dbReference type="InterPro" id="IPR027806">
    <property type="entry name" value="HARBI1_dom"/>
</dbReference>
<organism evidence="4 5">
    <name type="scientific">Aphanomyces astaci</name>
    <name type="common">Crayfish plague agent</name>
    <dbReference type="NCBI Taxonomy" id="112090"/>
    <lineage>
        <taxon>Eukaryota</taxon>
        <taxon>Sar</taxon>
        <taxon>Stramenopiles</taxon>
        <taxon>Oomycota</taxon>
        <taxon>Saprolegniomycetes</taxon>
        <taxon>Saprolegniales</taxon>
        <taxon>Verrucalvaceae</taxon>
        <taxon>Aphanomyces</taxon>
    </lineage>
</organism>
<dbReference type="Pfam" id="PF13359">
    <property type="entry name" value="DDE_Tnp_4"/>
    <property type="match status" value="1"/>
</dbReference>
<accession>A0A6A4ZR97</accession>
<dbReference type="PANTHER" id="PTHR34615">
    <property type="entry name" value="PX DOMAIN-CONTAINING PROTEIN"/>
    <property type="match status" value="1"/>
</dbReference>
<comment type="cofactor">
    <cofactor evidence="1">
        <name>a divalent metal cation</name>
        <dbReference type="ChEBI" id="CHEBI:60240"/>
    </cofactor>
</comment>
<protein>
    <recommendedName>
        <fullName evidence="3">DDE Tnp4 domain-containing protein</fullName>
    </recommendedName>
</protein>
<sequence length="366" mass="41900">MDNMDYTFALFLVKWAKRKKFRPKLAMALYEYALGIPIERPLIPDVRFDLNMRDADALLSFRFDVGGVLELTCLLGIPNVIVTSCRDRIVGVEAMCILLRRLRYPVTYYDMVATFGRSREQLCRVFNYMVSFVYGQWRQTIYCNTRIVRARIAQYAAAVHAKGAPLTHVWAFPDGTKLESCRISATSAGAVGLNLQKRIYSGHKRKHCLNYQGLTTPDGLCIHFFGPLEGARHDVTLLRVSKLQDFFENNSDIFNGYYIYGDPAYPISKWIISGFRGANLSEEKELFNAAMSRVRQGVEWNFGRLKTLWGFITFKMQQKIMLSNVGTMVLVAMFLTNCNCCYNGGNQISTYFNLPPPTLKEYLTKE</sequence>
<evidence type="ECO:0000256" key="1">
    <source>
        <dbReference type="ARBA" id="ARBA00001968"/>
    </source>
</evidence>
<dbReference type="Proteomes" id="UP000469452">
    <property type="component" value="Unassembled WGS sequence"/>
</dbReference>
<reference evidence="4 5" key="1">
    <citation type="submission" date="2019-06" db="EMBL/GenBank/DDBJ databases">
        <title>Genomics analysis of Aphanomyces spp. identifies a new class of oomycete effector associated with host adaptation.</title>
        <authorList>
            <person name="Gaulin E."/>
        </authorList>
    </citation>
    <scope>NUCLEOTIDE SEQUENCE [LARGE SCALE GENOMIC DNA]</scope>
    <source>
        <strain evidence="4 5">E</strain>
    </source>
</reference>
<dbReference type="VEuPathDB" id="FungiDB:H257_14881"/>
<dbReference type="GO" id="GO:0046872">
    <property type="term" value="F:metal ion binding"/>
    <property type="evidence" value="ECO:0007669"/>
    <property type="project" value="UniProtKB-KW"/>
</dbReference>
<dbReference type="AlphaFoldDB" id="A0A6A4ZR97"/>
<gene>
    <name evidence="4" type="ORF">AaE_012478</name>
</gene>
<proteinExistence type="predicted"/>
<dbReference type="EMBL" id="VJMI01018490">
    <property type="protein sequence ID" value="KAF0710532.1"/>
    <property type="molecule type" value="Genomic_DNA"/>
</dbReference>
<comment type="caution">
    <text evidence="4">The sequence shown here is derived from an EMBL/GenBank/DDBJ whole genome shotgun (WGS) entry which is preliminary data.</text>
</comment>
<keyword evidence="2" id="KW-0479">Metal-binding</keyword>
<feature type="domain" description="DDE Tnp4" evidence="3">
    <location>
        <begin position="195"/>
        <end position="337"/>
    </location>
</feature>
<evidence type="ECO:0000313" key="5">
    <source>
        <dbReference type="Proteomes" id="UP000469452"/>
    </source>
</evidence>
<name>A0A6A4ZR97_APHAT</name>